<dbReference type="EMBL" id="CP109135">
    <property type="protein sequence ID" value="WSD13181.1"/>
    <property type="molecule type" value="Genomic_DNA"/>
</dbReference>
<feature type="binding site" evidence="11">
    <location>
        <begin position="222"/>
        <end position="224"/>
    </location>
    <ligand>
        <name>NADP(+)</name>
        <dbReference type="ChEBI" id="CHEBI:58349"/>
    </ligand>
</feature>
<accession>A0ABZ1H6K6</accession>
<comment type="catalytic activity">
    <reaction evidence="11">
        <text>(6R)-5,10-methenyltetrahydrofolate + H2O = (6R)-10-formyltetrahydrofolate + H(+)</text>
        <dbReference type="Rhea" id="RHEA:23700"/>
        <dbReference type="ChEBI" id="CHEBI:15377"/>
        <dbReference type="ChEBI" id="CHEBI:15378"/>
        <dbReference type="ChEBI" id="CHEBI:57455"/>
        <dbReference type="ChEBI" id="CHEBI:195366"/>
        <dbReference type="EC" id="3.5.4.9"/>
    </reaction>
</comment>
<evidence type="ECO:0000256" key="11">
    <source>
        <dbReference type="HAMAP-Rule" id="MF_01576"/>
    </source>
</evidence>
<dbReference type="PANTHER" id="PTHR48099">
    <property type="entry name" value="C-1-TETRAHYDROFOLATE SYNTHASE, CYTOPLASMIC-RELATED"/>
    <property type="match status" value="1"/>
</dbReference>
<keyword evidence="7 11" id="KW-0560">Oxidoreductase</keyword>
<keyword evidence="8 11" id="KW-0368">Histidine biosynthesis</keyword>
<evidence type="ECO:0000256" key="1">
    <source>
        <dbReference type="ARBA" id="ARBA00004777"/>
    </source>
</evidence>
<comment type="caution">
    <text evidence="11">Lacks conserved residue(s) required for the propagation of feature annotation.</text>
</comment>
<evidence type="ECO:0000256" key="7">
    <source>
        <dbReference type="ARBA" id="ARBA00023002"/>
    </source>
</evidence>
<dbReference type="Proteomes" id="UP001340816">
    <property type="component" value="Chromosome"/>
</dbReference>
<dbReference type="EC" id="1.5.1.5" evidence="11"/>
<feature type="domain" description="Tetrahydrofolate dehydrogenase/cyclohydrolase catalytic" evidence="12">
    <location>
        <begin position="63"/>
        <end position="177"/>
    </location>
</feature>
<comment type="subunit">
    <text evidence="11">Homodimer.</text>
</comment>
<comment type="catalytic activity">
    <reaction evidence="11">
        <text>(6R)-5,10-methylene-5,6,7,8-tetrahydrofolate + NADP(+) = (6R)-5,10-methenyltetrahydrofolate + NADPH</text>
        <dbReference type="Rhea" id="RHEA:22812"/>
        <dbReference type="ChEBI" id="CHEBI:15636"/>
        <dbReference type="ChEBI" id="CHEBI:57455"/>
        <dbReference type="ChEBI" id="CHEBI:57783"/>
        <dbReference type="ChEBI" id="CHEBI:58349"/>
        <dbReference type="EC" id="1.5.1.5"/>
    </reaction>
</comment>
<dbReference type="InterPro" id="IPR020867">
    <property type="entry name" value="THF_DH/CycHdrlase_CS"/>
</dbReference>
<dbReference type="InterPro" id="IPR020631">
    <property type="entry name" value="THF_DH/CycHdrlase_NAD-bd_dom"/>
</dbReference>
<protein>
    <recommendedName>
        <fullName evidence="11">Bifunctional protein FolD</fullName>
    </recommendedName>
    <domain>
        <recommendedName>
            <fullName evidence="11">Methylenetetrahydrofolate dehydrogenase</fullName>
            <ecNumber evidence="11">1.5.1.5</ecNumber>
        </recommendedName>
    </domain>
    <domain>
        <recommendedName>
            <fullName evidence="11">Methenyltetrahydrofolate cyclohydrolase</fullName>
            <ecNumber evidence="11">3.5.4.9</ecNumber>
        </recommendedName>
    </domain>
</protein>
<dbReference type="Gene3D" id="3.40.50.10860">
    <property type="entry name" value="Leucine Dehydrogenase, chain A, domain 1"/>
    <property type="match status" value="1"/>
</dbReference>
<proteinExistence type="inferred from homology"/>
<dbReference type="InterPro" id="IPR020630">
    <property type="entry name" value="THF_DH/CycHdrlase_cat_dom"/>
</dbReference>
<dbReference type="PROSITE" id="PS00767">
    <property type="entry name" value="THF_DHG_CYH_2"/>
    <property type="match status" value="1"/>
</dbReference>
<keyword evidence="10 11" id="KW-0511">Multifunctional enzyme</keyword>
<evidence type="ECO:0000256" key="3">
    <source>
        <dbReference type="ARBA" id="ARBA00022605"/>
    </source>
</evidence>
<dbReference type="CDD" id="cd01080">
    <property type="entry name" value="NAD_bind_m-THF_DH_Cyclohyd"/>
    <property type="match status" value="1"/>
</dbReference>
<evidence type="ECO:0000259" key="13">
    <source>
        <dbReference type="Pfam" id="PF02882"/>
    </source>
</evidence>
<feature type="binding site" evidence="11">
    <location>
        <position position="288"/>
    </location>
    <ligand>
        <name>NADP(+)</name>
        <dbReference type="ChEBI" id="CHEBI:58349"/>
    </ligand>
</feature>
<dbReference type="SUPFAM" id="SSF53223">
    <property type="entry name" value="Aminoacid dehydrogenase-like, N-terminal domain"/>
    <property type="match status" value="1"/>
</dbReference>
<dbReference type="EC" id="3.5.4.9" evidence="11"/>
<dbReference type="RefSeq" id="WP_326758272.1">
    <property type="nucleotide sequence ID" value="NZ_CP109135.1"/>
</dbReference>
<evidence type="ECO:0000313" key="14">
    <source>
        <dbReference type="EMBL" id="WSD13181.1"/>
    </source>
</evidence>
<keyword evidence="3 11" id="KW-0028">Amino-acid biosynthesis</keyword>
<comment type="similarity">
    <text evidence="11">Belongs to the tetrahydrofolate dehydrogenase/cyclohydrolase family.</text>
</comment>
<evidence type="ECO:0000256" key="10">
    <source>
        <dbReference type="ARBA" id="ARBA00023268"/>
    </source>
</evidence>
<comment type="pathway">
    <text evidence="1 11">One-carbon metabolism; tetrahydrofolate interconversion.</text>
</comment>
<dbReference type="Gene3D" id="3.40.50.720">
    <property type="entry name" value="NAD(P)-binding Rossmann-like Domain"/>
    <property type="match status" value="1"/>
</dbReference>
<reference evidence="14 15" key="1">
    <citation type="submission" date="2022-10" db="EMBL/GenBank/DDBJ databases">
        <title>The complete genomes of actinobacterial strains from the NBC collection.</title>
        <authorList>
            <person name="Joergensen T.S."/>
            <person name="Alvarez Arevalo M."/>
            <person name="Sterndorff E.B."/>
            <person name="Faurdal D."/>
            <person name="Vuksanovic O."/>
            <person name="Mourched A.-S."/>
            <person name="Charusanti P."/>
            <person name="Shaw S."/>
            <person name="Blin K."/>
            <person name="Weber T."/>
        </authorList>
    </citation>
    <scope>NUCLEOTIDE SEQUENCE [LARGE SCALE GENOMIC DNA]</scope>
    <source>
        <strain evidence="14 15">NBC 01752</strain>
    </source>
</reference>
<keyword evidence="6 11" id="KW-0521">NADP</keyword>
<keyword evidence="2 11" id="KW-0554">One-carbon metabolism</keyword>
<sequence length="345" mass="36282">MHRKCHRGDGYSGWSALVLTALASVSGAVHRVQHRLAAARSQSSPPGESFAERKRFATMTRTIKGAEIARHIRSQVEERVRQASAGGRVPGLATILVGDDPASVVYVAAKRRAIREAGMRDIHRHLPHDSSQADVATVIDELAADPDVHGILLQLPLPAQLGAAQLIDRIPVTKDVDGLTTASSVLLARGERGLRPCTPSGIIELLDAEGIQLQGSCIAVVGWGELVGRPLVQLLLRRGATVTVAHEFTADLPSVTRPADVVVAATGVRGLIGPEHIKPGATVIDVGIHRTSEGLTGDVRAAELDGIASRITPVPGGVGPMTIAMLLVNTLQAAEWAAEREAVPA</sequence>
<evidence type="ECO:0000256" key="4">
    <source>
        <dbReference type="ARBA" id="ARBA00022755"/>
    </source>
</evidence>
<gene>
    <name evidence="11" type="primary">folD</name>
    <name evidence="14" type="ORF">OHB35_08000</name>
</gene>
<dbReference type="InterPro" id="IPR046346">
    <property type="entry name" value="Aminoacid_DH-like_N_sf"/>
</dbReference>
<evidence type="ECO:0000313" key="15">
    <source>
        <dbReference type="Proteomes" id="UP001340816"/>
    </source>
</evidence>
<dbReference type="HAMAP" id="MF_01576">
    <property type="entry name" value="THF_DHG_CYH"/>
    <property type="match status" value="1"/>
</dbReference>
<dbReference type="PANTHER" id="PTHR48099:SF5">
    <property type="entry name" value="C-1-TETRAHYDROFOLATE SYNTHASE, CYTOPLASMIC"/>
    <property type="match status" value="1"/>
</dbReference>
<feature type="domain" description="Tetrahydrofolate dehydrogenase/cyclohydrolase NAD(P)-binding" evidence="13">
    <location>
        <begin position="196"/>
        <end position="336"/>
    </location>
</feature>
<evidence type="ECO:0000256" key="9">
    <source>
        <dbReference type="ARBA" id="ARBA00023167"/>
    </source>
</evidence>
<dbReference type="InterPro" id="IPR036291">
    <property type="entry name" value="NAD(P)-bd_dom_sf"/>
</dbReference>
<dbReference type="Pfam" id="PF02882">
    <property type="entry name" value="THF_DHG_CYH_C"/>
    <property type="match status" value="1"/>
</dbReference>
<evidence type="ECO:0000256" key="5">
    <source>
        <dbReference type="ARBA" id="ARBA00022801"/>
    </source>
</evidence>
<dbReference type="SUPFAM" id="SSF51735">
    <property type="entry name" value="NAD(P)-binding Rossmann-fold domains"/>
    <property type="match status" value="1"/>
</dbReference>
<evidence type="ECO:0000256" key="8">
    <source>
        <dbReference type="ARBA" id="ARBA00023102"/>
    </source>
</evidence>
<organism evidence="14 15">
    <name type="scientific">Streptomyces phaeochromogenes</name>
    <dbReference type="NCBI Taxonomy" id="1923"/>
    <lineage>
        <taxon>Bacteria</taxon>
        <taxon>Bacillati</taxon>
        <taxon>Actinomycetota</taxon>
        <taxon>Actinomycetes</taxon>
        <taxon>Kitasatosporales</taxon>
        <taxon>Streptomycetaceae</taxon>
        <taxon>Streptomyces</taxon>
        <taxon>Streptomyces phaeochromogenes group</taxon>
    </lineage>
</organism>
<keyword evidence="4 11" id="KW-0658">Purine biosynthesis</keyword>
<dbReference type="InterPro" id="IPR000672">
    <property type="entry name" value="THF_DH/CycHdrlase"/>
</dbReference>
<name>A0ABZ1H6K6_STRPH</name>
<evidence type="ECO:0000259" key="12">
    <source>
        <dbReference type="Pfam" id="PF00763"/>
    </source>
</evidence>
<dbReference type="Pfam" id="PF00763">
    <property type="entry name" value="THF_DHG_CYH"/>
    <property type="match status" value="1"/>
</dbReference>
<dbReference type="PRINTS" id="PR00085">
    <property type="entry name" value="THFDHDRGNASE"/>
</dbReference>
<keyword evidence="9 11" id="KW-0486">Methionine biosynthesis</keyword>
<comment type="function">
    <text evidence="11">Catalyzes the oxidation of 5,10-methylenetetrahydrofolate to 5,10-methenyltetrahydrofolate and then the hydrolysis of 5,10-methenyltetrahydrofolate to 10-formyltetrahydrofolate.</text>
</comment>
<keyword evidence="15" id="KW-1185">Reference proteome</keyword>
<keyword evidence="5 11" id="KW-0378">Hydrolase</keyword>
<evidence type="ECO:0000256" key="2">
    <source>
        <dbReference type="ARBA" id="ARBA00022563"/>
    </source>
</evidence>
<evidence type="ECO:0000256" key="6">
    <source>
        <dbReference type="ARBA" id="ARBA00022857"/>
    </source>
</evidence>